<dbReference type="Proteomes" id="UP000016023">
    <property type="component" value="Unassembled WGS sequence"/>
</dbReference>
<evidence type="ECO:0000313" key="3">
    <source>
        <dbReference type="EMBL" id="EHO68559.1"/>
    </source>
</evidence>
<evidence type="ECO:0000313" key="4">
    <source>
        <dbReference type="Proteomes" id="UP000016023"/>
    </source>
</evidence>
<dbReference type="SUPFAM" id="SSF49265">
    <property type="entry name" value="Fibronectin type III"/>
    <property type="match status" value="1"/>
</dbReference>
<dbReference type="NCBIfam" id="NF038128">
    <property type="entry name" value="choice_anch_J"/>
    <property type="match status" value="2"/>
</dbReference>
<feature type="signal peptide" evidence="1">
    <location>
        <begin position="1"/>
        <end position="22"/>
    </location>
</feature>
<gene>
    <name evidence="3" type="ORF">HMPREF9140_01599</name>
</gene>
<dbReference type="RefSeq" id="WP_006953105.1">
    <property type="nucleotide sequence ID" value="NZ_JH594522.1"/>
</dbReference>
<proteinExistence type="predicted"/>
<dbReference type="Gene3D" id="2.60.120.200">
    <property type="match status" value="2"/>
</dbReference>
<evidence type="ECO:0000259" key="2">
    <source>
        <dbReference type="Pfam" id="PF07675"/>
    </source>
</evidence>
<comment type="caution">
    <text evidence="3">The sequence shown here is derived from an EMBL/GenBank/DDBJ whole genome shotgun (WGS) entry which is preliminary data.</text>
</comment>
<dbReference type="eggNOG" id="COG1974">
    <property type="taxonomic scope" value="Bacteria"/>
</dbReference>
<dbReference type="SUPFAM" id="SSF63825">
    <property type="entry name" value="YWTD domain"/>
    <property type="match status" value="1"/>
</dbReference>
<organism evidence="3 4">
    <name type="scientific">Prevotella micans F0438</name>
    <dbReference type="NCBI Taxonomy" id="883158"/>
    <lineage>
        <taxon>Bacteria</taxon>
        <taxon>Pseudomonadati</taxon>
        <taxon>Bacteroidota</taxon>
        <taxon>Bacteroidia</taxon>
        <taxon>Bacteroidales</taxon>
        <taxon>Prevotellaceae</taxon>
        <taxon>Prevotella</taxon>
    </lineage>
</organism>
<dbReference type="eggNOG" id="COG3291">
    <property type="taxonomic scope" value="Bacteria"/>
</dbReference>
<dbReference type="HOGENOM" id="CLU_004284_0_0_10"/>
<dbReference type="InterPro" id="IPR013783">
    <property type="entry name" value="Ig-like_fold"/>
</dbReference>
<evidence type="ECO:0000256" key="1">
    <source>
        <dbReference type="SAM" id="SignalP"/>
    </source>
</evidence>
<keyword evidence="4" id="KW-1185">Reference proteome</keyword>
<reference evidence="3 4" key="1">
    <citation type="submission" date="2011-12" db="EMBL/GenBank/DDBJ databases">
        <title>The Genome Sequence of Prevotella micans F0438.</title>
        <authorList>
            <consortium name="The Broad Institute Genome Sequencing Platform"/>
            <person name="Earl A."/>
            <person name="Ward D."/>
            <person name="Feldgarden M."/>
            <person name="Gevers D."/>
            <person name="Izard J."/>
            <person name="Baranova O.V."/>
            <person name="Blanton J.M."/>
            <person name="Wade W.G."/>
            <person name="Dewhirst F.E."/>
            <person name="Young S.K."/>
            <person name="Zeng Q."/>
            <person name="Gargeya S."/>
            <person name="Fitzgerald M."/>
            <person name="Haas B."/>
            <person name="Abouelleil A."/>
            <person name="Alvarado L."/>
            <person name="Arachchi H.M."/>
            <person name="Berlin A."/>
            <person name="Chapman S.B."/>
            <person name="Gearin G."/>
            <person name="Goldberg J."/>
            <person name="Griggs A."/>
            <person name="Gujja S."/>
            <person name="Hansen M."/>
            <person name="Heiman D."/>
            <person name="Howarth C."/>
            <person name="Larimer J."/>
            <person name="Lui A."/>
            <person name="MacDonald P.J.P."/>
            <person name="McCowen C."/>
            <person name="Montmayeur A."/>
            <person name="Murphy C."/>
            <person name="Neiman D."/>
            <person name="Pearson M."/>
            <person name="Priest M."/>
            <person name="Roberts A."/>
            <person name="Saif S."/>
            <person name="Shea T."/>
            <person name="Sisk P."/>
            <person name="Stolte C."/>
            <person name="Sykes S."/>
            <person name="Wortman J."/>
            <person name="Nusbaum C."/>
            <person name="Birren B."/>
        </authorList>
    </citation>
    <scope>NUCLEOTIDE SEQUENCE [LARGE SCALE GENOMIC DNA]</scope>
    <source>
        <strain evidence="3 4">F0438</strain>
    </source>
</reference>
<keyword evidence="1" id="KW-0732">Signal</keyword>
<accession>H1Q3W1</accession>
<name>H1Q3W1_9BACT</name>
<sequence>MKTKAYLLGSIIAIATALPASAQIKPMTQIPFTAERLLPGQKSATPEIDVEKEYPLLKGRLAIDNRSALFKRPTTVLKSTPKVTPLQVNQNLTIWGNLLSNGSLQGIYSFNPTPTINFTELLAYSESYFNGGSALIGDNLHGIYFDARLAPQGIILVYYYAFDIYTWDFSIEPKMVQGYNLIAMETAYDPTNDKIFGEFYTADLKGMEWGEIDYTTLTRTTIGPAQRTYVALGVTNDGRAFGVADDGNLYQIDRATGTETLKGSTGIRITNDKGIYYFQSGEIDPKTNEFYWAATNSEQVSTLYTVDLNDGHLTEVGQLNDINILGMTIPKPRAVEDAPESVTDVNLNFTNESRTGMVSFKAPSKTYGGAALAGNLKYTITANDEEIAKDQPMSSGATVNAPATVNKEGMYVFTITASNDKGQSPKVKVKKYIGYDVPKPVKDITFSIEEATREAKLTWTAPTEGLNRGYIGNLTYDVYRIKNSDTTLVANNITQTSFSEILPQAKLASYTYAICAVNTTQKSRLAKSNYKIFGDVFEPPYFDNFEDESSSRFYKIIDNNNDWSTWEWVNDRDKGKSFFYKFSKKNTGDDWLITPAFKLKGGKTYNVLFKASGRNSFYPERIEVKYGTSTTAEGMTEEVMPTTEITSGEFEEFEKQFTPAADGEYYIGFHAVSEPDRYYLFLDDIGIEVAADKAAPAAVTDLKATPDPTGALKSTITFKAPDKTISGSSLANISKIEVKSGNRLVKDITAPALGSVQTVIDNDAVAGYNSYTVIAYNDKGNGMRNNTKVYVGVDVPTKPDPKITDNITSVKFNWEGVTGSHGGIMLADKLEYNIFNVSPRNEIGDKLATIPGTATEYTVTGLNTNDGEQAYAKWAMNAKTPTGTSEYGVTSIIVGKPYVLPYHNSFKDAGVEGKFVALESLDQSVSWSISERVSVDDDGGSLIFNPKKEGYSSIIPGKLSFRGASNPKLIFDYQGEAAAPGKLEILIRHKDGTFDPAVWTHDFTNEPNPGEWNNVVVNLPASIANEDYVLLCIKATSSGDMSQAPIYVDNINIADPLQKDADIELTVPDNLKKGQMANLKLKVTSRGLDKVENAKVRVSVNNKIVHESTISQAIGYAKSVDIPVTYRTTTLDQATSLNVKAEVIVQGDLYVDNNIANATIALEKANVAAPTDLKNTGNHKPNVELTWKAPASTQETVNDDFEEYEAWGLDFGKWTTVDADHGKAGYLTQKAKYNHQGEEFAFMNWKPSDIFKAGQGLDPHSGDKAAVAIYQVEGQNFVDADNWIISPELSGKEQTVRFWVNNYKGPNYGTETFEILTSSTGNATSDFQKIGDTYTQGTGTWTEISVKVPQGTRYFAIHHITLGAQAFIFMIDDATFEASSGASSFNIYRDNEFKINTTELTFIDNSADAGTSNHTYSVTAVYFDGSESDPITISVASLIDALQADGQSSFTVYTLDGKLVLDKARSLKSLQKGVYIINGKKTTIIK</sequence>
<dbReference type="InterPro" id="IPR036116">
    <property type="entry name" value="FN3_sf"/>
</dbReference>
<protein>
    <recommendedName>
        <fullName evidence="2">Cleaved adhesin domain-containing protein</fullName>
    </recommendedName>
</protein>
<feature type="domain" description="Cleaved adhesin" evidence="2">
    <location>
        <begin position="1255"/>
        <end position="1373"/>
    </location>
</feature>
<dbReference type="STRING" id="883158.HMPREF9140_01599"/>
<dbReference type="Gene3D" id="2.60.40.10">
    <property type="entry name" value="Immunoglobulins"/>
    <property type="match status" value="2"/>
</dbReference>
<feature type="chain" id="PRO_5003552265" description="Cleaved adhesin domain-containing protein" evidence="1">
    <location>
        <begin position="23"/>
        <end position="1486"/>
    </location>
</feature>
<dbReference type="InterPro" id="IPR011628">
    <property type="entry name" value="Cleaved_adhesin"/>
</dbReference>
<dbReference type="PATRIC" id="fig|883158.3.peg.1601"/>
<dbReference type="EMBL" id="AGWK01000042">
    <property type="protein sequence ID" value="EHO68559.1"/>
    <property type="molecule type" value="Genomic_DNA"/>
</dbReference>
<dbReference type="Pfam" id="PF07675">
    <property type="entry name" value="Cleaved_Adhesin"/>
    <property type="match status" value="1"/>
</dbReference>